<dbReference type="AlphaFoldDB" id="A0A2C9D634"/>
<accession>A0A2C9D634</accession>
<dbReference type="RefSeq" id="WP_099556252.1">
    <property type="nucleotide sequence ID" value="NZ_LT960614.1"/>
</dbReference>
<evidence type="ECO:0000313" key="2">
    <source>
        <dbReference type="Proteomes" id="UP000223606"/>
    </source>
</evidence>
<organism evidence="1 2">
    <name type="scientific">Hartmannibacter diazotrophicus</name>
    <dbReference type="NCBI Taxonomy" id="1482074"/>
    <lineage>
        <taxon>Bacteria</taxon>
        <taxon>Pseudomonadati</taxon>
        <taxon>Pseudomonadota</taxon>
        <taxon>Alphaproteobacteria</taxon>
        <taxon>Hyphomicrobiales</taxon>
        <taxon>Pleomorphomonadaceae</taxon>
        <taxon>Hartmannibacter</taxon>
    </lineage>
</organism>
<protein>
    <submittedName>
        <fullName evidence="1">Uncharacterized protein</fullName>
    </submittedName>
</protein>
<keyword evidence="2" id="KW-1185">Reference proteome</keyword>
<proteinExistence type="predicted"/>
<dbReference type="EMBL" id="LT960614">
    <property type="protein sequence ID" value="SON55792.1"/>
    <property type="molecule type" value="Genomic_DNA"/>
</dbReference>
<name>A0A2C9D634_9HYPH</name>
<sequence>MTERRQRIIERIRRREVYFDLTKGKSMSTAQLESFSATAKAIHATLVWLKKHEARIKRYLAHAREIDALLAMQAEDRAAILAYGPLVAELAMEVGRKEADAKAGGPAR</sequence>
<dbReference type="KEGG" id="hdi:HDIA_2251"/>
<gene>
    <name evidence="1" type="ORF">HDIA_2251</name>
</gene>
<evidence type="ECO:0000313" key="1">
    <source>
        <dbReference type="EMBL" id="SON55792.1"/>
    </source>
</evidence>
<dbReference type="Proteomes" id="UP000223606">
    <property type="component" value="Chromosome 1"/>
</dbReference>
<reference evidence="2" key="1">
    <citation type="submission" date="2017-09" db="EMBL/GenBank/DDBJ databases">
        <title>Genome sequence of Nannocystis excedens DSM 71.</title>
        <authorList>
            <person name="Blom J."/>
        </authorList>
    </citation>
    <scope>NUCLEOTIDE SEQUENCE [LARGE SCALE GENOMIC DNA]</scope>
    <source>
        <strain evidence="2">type strain: E19</strain>
    </source>
</reference>